<evidence type="ECO:0000313" key="13">
    <source>
        <dbReference type="EMBL" id="QDV07684.1"/>
    </source>
</evidence>
<protein>
    <recommendedName>
        <fullName evidence="9">DNA 3'-5' helicase</fullName>
        <ecNumber evidence="9">5.6.2.4</ecNumber>
    </recommendedName>
</protein>
<evidence type="ECO:0000313" key="14">
    <source>
        <dbReference type="Proteomes" id="UP000320390"/>
    </source>
</evidence>
<dbReference type="PANTHER" id="PTHR13710">
    <property type="entry name" value="DNA HELICASE RECQ FAMILY MEMBER"/>
    <property type="match status" value="1"/>
</dbReference>
<evidence type="ECO:0000256" key="7">
    <source>
        <dbReference type="ARBA" id="ARBA00023235"/>
    </source>
</evidence>
<evidence type="ECO:0000256" key="10">
    <source>
        <dbReference type="SAM" id="MobiDB-lite"/>
    </source>
</evidence>
<dbReference type="GO" id="GO:0005524">
    <property type="term" value="F:ATP binding"/>
    <property type="evidence" value="ECO:0007669"/>
    <property type="project" value="UniProtKB-KW"/>
</dbReference>
<feature type="region of interest" description="Disordered" evidence="10">
    <location>
        <begin position="1"/>
        <end position="23"/>
    </location>
</feature>
<accession>A0A518EUE2</accession>
<evidence type="ECO:0000256" key="4">
    <source>
        <dbReference type="ARBA" id="ARBA00022806"/>
    </source>
</evidence>
<evidence type="ECO:0000256" key="3">
    <source>
        <dbReference type="ARBA" id="ARBA00022801"/>
    </source>
</evidence>
<keyword evidence="4 13" id="KW-0347">Helicase</keyword>
<keyword evidence="5" id="KW-0067">ATP-binding</keyword>
<dbReference type="GO" id="GO:0009378">
    <property type="term" value="F:four-way junction helicase activity"/>
    <property type="evidence" value="ECO:0007669"/>
    <property type="project" value="TreeGrafter"/>
</dbReference>
<comment type="similarity">
    <text evidence="1">Belongs to the helicase family. RecQ subfamily.</text>
</comment>
<dbReference type="EMBL" id="CP036434">
    <property type="protein sequence ID" value="QDV07684.1"/>
    <property type="molecule type" value="Genomic_DNA"/>
</dbReference>
<dbReference type="PROSITE" id="PS51192">
    <property type="entry name" value="HELICASE_ATP_BIND_1"/>
    <property type="match status" value="1"/>
</dbReference>
<evidence type="ECO:0000256" key="2">
    <source>
        <dbReference type="ARBA" id="ARBA00022741"/>
    </source>
</evidence>
<gene>
    <name evidence="13" type="primary">recQ_2</name>
    <name evidence="13" type="ORF">Poly30_32130</name>
</gene>
<dbReference type="SUPFAM" id="SSF52540">
    <property type="entry name" value="P-loop containing nucleoside triphosphate hydrolases"/>
    <property type="match status" value="1"/>
</dbReference>
<keyword evidence="2" id="KW-0547">Nucleotide-binding</keyword>
<proteinExistence type="inferred from homology"/>
<comment type="catalytic activity">
    <reaction evidence="8">
        <text>Couples ATP hydrolysis with the unwinding of duplex DNA by translocating in the 3'-5' direction.</text>
        <dbReference type="EC" id="5.6.2.4"/>
    </reaction>
</comment>
<evidence type="ECO:0000259" key="12">
    <source>
        <dbReference type="PROSITE" id="PS51194"/>
    </source>
</evidence>
<dbReference type="Pfam" id="PF00270">
    <property type="entry name" value="DEAD"/>
    <property type="match status" value="1"/>
</dbReference>
<dbReference type="InterPro" id="IPR001650">
    <property type="entry name" value="Helicase_C-like"/>
</dbReference>
<evidence type="ECO:0000256" key="5">
    <source>
        <dbReference type="ARBA" id="ARBA00022840"/>
    </source>
</evidence>
<dbReference type="GO" id="GO:0006281">
    <property type="term" value="P:DNA repair"/>
    <property type="evidence" value="ECO:0007669"/>
    <property type="project" value="TreeGrafter"/>
</dbReference>
<dbReference type="Pfam" id="PF00271">
    <property type="entry name" value="Helicase_C"/>
    <property type="match status" value="1"/>
</dbReference>
<dbReference type="NCBIfam" id="TIGR00614">
    <property type="entry name" value="recQ_fam"/>
    <property type="match status" value="1"/>
</dbReference>
<feature type="domain" description="Helicase C-terminal" evidence="12">
    <location>
        <begin position="240"/>
        <end position="386"/>
    </location>
</feature>
<keyword evidence="3 13" id="KW-0378">Hydrolase</keyword>
<evidence type="ECO:0000256" key="8">
    <source>
        <dbReference type="ARBA" id="ARBA00034617"/>
    </source>
</evidence>
<dbReference type="PROSITE" id="PS51194">
    <property type="entry name" value="HELICASE_CTER"/>
    <property type="match status" value="1"/>
</dbReference>
<dbReference type="CDD" id="cd17920">
    <property type="entry name" value="DEXHc_RecQ"/>
    <property type="match status" value="1"/>
</dbReference>
<dbReference type="FunFam" id="3.40.50.300:FF:000296">
    <property type="entry name" value="ATP-dependent DNA helicase RecQ"/>
    <property type="match status" value="1"/>
</dbReference>
<dbReference type="InterPro" id="IPR004589">
    <property type="entry name" value="DNA_helicase_ATP-dep_RecQ"/>
</dbReference>
<sequence>MSMDSDDDPPNSRPLEAPPLDTRSEPVLRVLRETFGLEAFRGRQAEAIDAVLAGRDVLLTMPTGAGKSLVYQLPALLVEGITLVVSPLIALMKDQVDGLRRRGIRATYVNSSISGRERAKRLDAARRGEIDLLFITPERFRQPDFSAALPELRITRLAVDEAHCISQWGHDFRPDYSRLGLYRKQLGGVPAIALTATATPEVADDIAERLELRDPLILRTGIERANLFMAVTEVNSDEEKIDVILERILEIGGPGIVYSALIKDLELMHTELLRRGVQTLVYHGKLSAEERREMQERFMASDRHVVLATNAFGMGVDKADIRFVLHAQIPRTLEAWTQEVGRAGRDGKPSWCELIYFPEDIAIQNTFVRWANPTLEYVVMVYETMAAWGERLAIKDEDDLRKELLVKERRDNRIGIALKWLEVLGVTRGSFETHDLEIARALDPAELPEFLGSGEKLDDDLRALLAMVEFAKADERPRREILAEHFGLPFTAEEAFGCDNTEDAAAWRAEHMEPRAVRTAETSGSGDDQRTSSEDDERGVQPFQRGDWVKVDDRHLGQVVKVEGTGRALRLTIESIGDFRRRTVDPRRKRVVKIEGTT</sequence>
<feature type="domain" description="Helicase ATP-binding" evidence="11">
    <location>
        <begin position="48"/>
        <end position="216"/>
    </location>
</feature>
<dbReference type="Proteomes" id="UP000320390">
    <property type="component" value="Chromosome"/>
</dbReference>
<dbReference type="GO" id="GO:0005694">
    <property type="term" value="C:chromosome"/>
    <property type="evidence" value="ECO:0007669"/>
    <property type="project" value="TreeGrafter"/>
</dbReference>
<dbReference type="SMART" id="SM00490">
    <property type="entry name" value="HELICc"/>
    <property type="match status" value="1"/>
</dbReference>
<dbReference type="InterPro" id="IPR011545">
    <property type="entry name" value="DEAD/DEAH_box_helicase_dom"/>
</dbReference>
<name>A0A518EUE2_9BACT</name>
<organism evidence="13 14">
    <name type="scientific">Saltatorellus ferox</name>
    <dbReference type="NCBI Taxonomy" id="2528018"/>
    <lineage>
        <taxon>Bacteria</taxon>
        <taxon>Pseudomonadati</taxon>
        <taxon>Planctomycetota</taxon>
        <taxon>Planctomycetia</taxon>
        <taxon>Planctomycetia incertae sedis</taxon>
        <taxon>Saltatorellus</taxon>
    </lineage>
</organism>
<dbReference type="GO" id="GO:0003677">
    <property type="term" value="F:DNA binding"/>
    <property type="evidence" value="ECO:0007669"/>
    <property type="project" value="UniProtKB-KW"/>
</dbReference>
<evidence type="ECO:0000259" key="11">
    <source>
        <dbReference type="PROSITE" id="PS51192"/>
    </source>
</evidence>
<dbReference type="RefSeq" id="WP_419190240.1">
    <property type="nucleotide sequence ID" value="NZ_CP036434.1"/>
</dbReference>
<evidence type="ECO:0000256" key="6">
    <source>
        <dbReference type="ARBA" id="ARBA00023125"/>
    </source>
</evidence>
<dbReference type="Gene3D" id="3.40.50.300">
    <property type="entry name" value="P-loop containing nucleotide triphosphate hydrolases"/>
    <property type="match status" value="2"/>
</dbReference>
<dbReference type="GO" id="GO:0016787">
    <property type="term" value="F:hydrolase activity"/>
    <property type="evidence" value="ECO:0007669"/>
    <property type="project" value="UniProtKB-KW"/>
</dbReference>
<evidence type="ECO:0000256" key="1">
    <source>
        <dbReference type="ARBA" id="ARBA00005446"/>
    </source>
</evidence>
<dbReference type="EC" id="5.6.2.4" evidence="9"/>
<keyword evidence="6" id="KW-0238">DNA-binding</keyword>
<dbReference type="GO" id="GO:0005737">
    <property type="term" value="C:cytoplasm"/>
    <property type="evidence" value="ECO:0007669"/>
    <property type="project" value="TreeGrafter"/>
</dbReference>
<keyword evidence="14" id="KW-1185">Reference proteome</keyword>
<dbReference type="GO" id="GO:0043138">
    <property type="term" value="F:3'-5' DNA helicase activity"/>
    <property type="evidence" value="ECO:0007669"/>
    <property type="project" value="UniProtKB-EC"/>
</dbReference>
<dbReference type="AlphaFoldDB" id="A0A518EUE2"/>
<evidence type="ECO:0000256" key="9">
    <source>
        <dbReference type="ARBA" id="ARBA00034808"/>
    </source>
</evidence>
<dbReference type="SMART" id="SM00487">
    <property type="entry name" value="DEXDc"/>
    <property type="match status" value="1"/>
</dbReference>
<dbReference type="GO" id="GO:0006310">
    <property type="term" value="P:DNA recombination"/>
    <property type="evidence" value="ECO:0007669"/>
    <property type="project" value="InterPro"/>
</dbReference>
<feature type="region of interest" description="Disordered" evidence="10">
    <location>
        <begin position="515"/>
        <end position="544"/>
    </location>
</feature>
<keyword evidence="7" id="KW-0413">Isomerase</keyword>
<dbReference type="InterPro" id="IPR014001">
    <property type="entry name" value="Helicase_ATP-bd"/>
</dbReference>
<dbReference type="PANTHER" id="PTHR13710:SF150">
    <property type="entry name" value="ATP-DEPENDENT DNA HELICASE RECQ"/>
    <property type="match status" value="1"/>
</dbReference>
<reference evidence="13 14" key="1">
    <citation type="submission" date="2019-02" db="EMBL/GenBank/DDBJ databases">
        <title>Deep-cultivation of Planctomycetes and their phenomic and genomic characterization uncovers novel biology.</title>
        <authorList>
            <person name="Wiegand S."/>
            <person name="Jogler M."/>
            <person name="Boedeker C."/>
            <person name="Pinto D."/>
            <person name="Vollmers J."/>
            <person name="Rivas-Marin E."/>
            <person name="Kohn T."/>
            <person name="Peeters S.H."/>
            <person name="Heuer A."/>
            <person name="Rast P."/>
            <person name="Oberbeckmann S."/>
            <person name="Bunk B."/>
            <person name="Jeske O."/>
            <person name="Meyerdierks A."/>
            <person name="Storesund J.E."/>
            <person name="Kallscheuer N."/>
            <person name="Luecker S."/>
            <person name="Lage O.M."/>
            <person name="Pohl T."/>
            <person name="Merkel B.J."/>
            <person name="Hornburger P."/>
            <person name="Mueller R.-W."/>
            <person name="Bruemmer F."/>
            <person name="Labrenz M."/>
            <person name="Spormann A.M."/>
            <person name="Op den Camp H."/>
            <person name="Overmann J."/>
            <person name="Amann R."/>
            <person name="Jetten M.S.M."/>
            <person name="Mascher T."/>
            <person name="Medema M.H."/>
            <person name="Devos D.P."/>
            <person name="Kaster A.-K."/>
            <person name="Ovreas L."/>
            <person name="Rohde M."/>
            <person name="Galperin M.Y."/>
            <person name="Jogler C."/>
        </authorList>
    </citation>
    <scope>NUCLEOTIDE SEQUENCE [LARGE SCALE GENOMIC DNA]</scope>
    <source>
        <strain evidence="13 14">Poly30</strain>
    </source>
</reference>
<dbReference type="InterPro" id="IPR027417">
    <property type="entry name" value="P-loop_NTPase"/>
</dbReference>